<dbReference type="EMBL" id="FNEE01000045">
    <property type="protein sequence ID" value="SDL55743.1"/>
    <property type="molecule type" value="Genomic_DNA"/>
</dbReference>
<evidence type="ECO:0000256" key="2">
    <source>
        <dbReference type="ARBA" id="ARBA00023002"/>
    </source>
</evidence>
<protein>
    <submittedName>
        <fullName evidence="4">NAD(P)-dependent dehydrogenase, short-chain alcohol dehydrogenase family</fullName>
    </submittedName>
</protein>
<keyword evidence="5" id="KW-1185">Reference proteome</keyword>
<feature type="domain" description="Ketoreductase" evidence="3">
    <location>
        <begin position="15"/>
        <end position="148"/>
    </location>
</feature>
<organism evidence="4 5">
    <name type="scientific">Mesorhizobium muleiense</name>
    <dbReference type="NCBI Taxonomy" id="1004279"/>
    <lineage>
        <taxon>Bacteria</taxon>
        <taxon>Pseudomonadati</taxon>
        <taxon>Pseudomonadota</taxon>
        <taxon>Alphaproteobacteria</taxon>
        <taxon>Hyphomicrobiales</taxon>
        <taxon>Phyllobacteriaceae</taxon>
        <taxon>Mesorhizobium</taxon>
    </lineage>
</organism>
<dbReference type="PANTHER" id="PTHR42760">
    <property type="entry name" value="SHORT-CHAIN DEHYDROGENASES/REDUCTASES FAMILY MEMBER"/>
    <property type="match status" value="1"/>
</dbReference>
<evidence type="ECO:0000313" key="4">
    <source>
        <dbReference type="EMBL" id="SDL55743.1"/>
    </source>
</evidence>
<dbReference type="Proteomes" id="UP000198894">
    <property type="component" value="Unassembled WGS sequence"/>
</dbReference>
<dbReference type="InterPro" id="IPR002347">
    <property type="entry name" value="SDR_fam"/>
</dbReference>
<dbReference type="InterPro" id="IPR036291">
    <property type="entry name" value="NAD(P)-bd_dom_sf"/>
</dbReference>
<dbReference type="AlphaFoldDB" id="A0A1G9L1U6"/>
<sequence>MMHPDLMKRFDLAGRSALVTGGARGIGLEIARTLRMAGASLMLADLDLDATRKAAAGVGAEVRAFRCDVADPRSVRDLAAAIGPCPDILVNNAGVGCDLPTKDISDDDWRLVISVNLDGAFYCCRTFGAAMAERGSGNIVNIGSMCGFIVAKPQNGPAYNASKAGVHMLTKNFACEWAKSGVRVNAVAPGYIATKMTSNPVSTWVELTPMGRLGRTEEIANVVQFLASDASSYMTGAILNVDGGYTSW</sequence>
<dbReference type="Gene3D" id="3.40.50.720">
    <property type="entry name" value="NAD(P)-binding Rossmann-like Domain"/>
    <property type="match status" value="1"/>
</dbReference>
<gene>
    <name evidence="4" type="ORF">SAMN05428953_1458</name>
</gene>
<reference evidence="5" key="1">
    <citation type="submission" date="2016-10" db="EMBL/GenBank/DDBJ databases">
        <authorList>
            <person name="Varghese N."/>
            <person name="Submissions S."/>
        </authorList>
    </citation>
    <scope>NUCLEOTIDE SEQUENCE [LARGE SCALE GENOMIC DNA]</scope>
    <source>
        <strain evidence="5">CGMCC 1.11022</strain>
    </source>
</reference>
<accession>A0A1G9L1U6</accession>
<proteinExistence type="inferred from homology"/>
<dbReference type="PRINTS" id="PR00080">
    <property type="entry name" value="SDRFAMILY"/>
</dbReference>
<dbReference type="SMART" id="SM00822">
    <property type="entry name" value="PKS_KR"/>
    <property type="match status" value="1"/>
</dbReference>
<dbReference type="InterPro" id="IPR057326">
    <property type="entry name" value="KR_dom"/>
</dbReference>
<dbReference type="GO" id="GO:0016616">
    <property type="term" value="F:oxidoreductase activity, acting on the CH-OH group of donors, NAD or NADP as acceptor"/>
    <property type="evidence" value="ECO:0007669"/>
    <property type="project" value="TreeGrafter"/>
</dbReference>
<dbReference type="PANTHER" id="PTHR42760:SF115">
    <property type="entry name" value="3-OXOACYL-[ACYL-CARRIER-PROTEIN] REDUCTASE FABG"/>
    <property type="match status" value="1"/>
</dbReference>
<dbReference type="SUPFAM" id="SSF51735">
    <property type="entry name" value="NAD(P)-binding Rossmann-fold domains"/>
    <property type="match status" value="1"/>
</dbReference>
<dbReference type="Pfam" id="PF13561">
    <property type="entry name" value="adh_short_C2"/>
    <property type="match status" value="1"/>
</dbReference>
<evidence type="ECO:0000256" key="1">
    <source>
        <dbReference type="ARBA" id="ARBA00006484"/>
    </source>
</evidence>
<dbReference type="FunFam" id="3.40.50.720:FF:000084">
    <property type="entry name" value="Short-chain dehydrogenase reductase"/>
    <property type="match status" value="1"/>
</dbReference>
<name>A0A1G9L1U6_9HYPH</name>
<keyword evidence="2" id="KW-0560">Oxidoreductase</keyword>
<evidence type="ECO:0000259" key="3">
    <source>
        <dbReference type="SMART" id="SM00822"/>
    </source>
</evidence>
<dbReference type="PRINTS" id="PR00081">
    <property type="entry name" value="GDHRDH"/>
</dbReference>
<comment type="similarity">
    <text evidence="1">Belongs to the short-chain dehydrogenases/reductases (SDR) family.</text>
</comment>
<evidence type="ECO:0000313" key="5">
    <source>
        <dbReference type="Proteomes" id="UP000198894"/>
    </source>
</evidence>